<dbReference type="Proteomes" id="UP000077552">
    <property type="component" value="Unassembled WGS sequence"/>
</dbReference>
<dbReference type="STRING" id="1385699.A7A78_06265"/>
<evidence type="ECO:0000313" key="2">
    <source>
        <dbReference type="Proteomes" id="UP000077552"/>
    </source>
</evidence>
<comment type="caution">
    <text evidence="1">The sequence shown here is derived from an EMBL/GenBank/DDBJ whole genome shotgun (WGS) entry which is preliminary data.</text>
</comment>
<reference evidence="1 2" key="1">
    <citation type="submission" date="2016-05" db="EMBL/GenBank/DDBJ databases">
        <title>Genome sequencing of Vitellibacter soesokkakensis RSSK-12.</title>
        <authorList>
            <person name="Thevarajoo S."/>
            <person name="Selvaratnam C."/>
            <person name="Goh K.M."/>
            <person name="Chan K.-G."/>
            <person name="Chong C.S."/>
        </authorList>
    </citation>
    <scope>NUCLEOTIDE SEQUENCE [LARGE SCALE GENOMIC DNA]</scope>
    <source>
        <strain evidence="1 2">RSSK-12</strain>
    </source>
</reference>
<sequence>MQIYGFINLKLCCLIGKRDGFKFQKTNSKSQKNIKIKSQISSKNSELATWKLKLETYKLVYL</sequence>
<keyword evidence="2" id="KW-1185">Reference proteome</keyword>
<protein>
    <submittedName>
        <fullName evidence="1">Uncharacterized protein</fullName>
    </submittedName>
</protein>
<gene>
    <name evidence="1" type="ORF">A7A78_06265</name>
</gene>
<accession>A0A1A9LBE1</accession>
<dbReference type="AlphaFoldDB" id="A0A1A9LBE1"/>
<proteinExistence type="predicted"/>
<name>A0A1A9LBE1_9FLAO</name>
<organism evidence="1 2">
    <name type="scientific">Aequorivita soesokkakensis</name>
    <dbReference type="NCBI Taxonomy" id="1385699"/>
    <lineage>
        <taxon>Bacteria</taxon>
        <taxon>Pseudomonadati</taxon>
        <taxon>Bacteroidota</taxon>
        <taxon>Flavobacteriia</taxon>
        <taxon>Flavobacteriales</taxon>
        <taxon>Flavobacteriaceae</taxon>
        <taxon>Aequorivita</taxon>
    </lineage>
</organism>
<evidence type="ECO:0000313" key="1">
    <source>
        <dbReference type="EMBL" id="OAD90513.1"/>
    </source>
</evidence>
<dbReference type="EMBL" id="LXIE01000045">
    <property type="protein sequence ID" value="OAD90513.1"/>
    <property type="molecule type" value="Genomic_DNA"/>
</dbReference>